<dbReference type="EMBL" id="JAUJEB010000005">
    <property type="protein sequence ID" value="MDN5214891.1"/>
    <property type="molecule type" value="Genomic_DNA"/>
</dbReference>
<reference evidence="2" key="1">
    <citation type="submission" date="2023-06" db="EMBL/GenBank/DDBJ databases">
        <title>Genomic of Agaribacillus aureum.</title>
        <authorList>
            <person name="Wang G."/>
        </authorList>
    </citation>
    <scope>NUCLEOTIDE SEQUENCE</scope>
    <source>
        <strain evidence="2">BMA12</strain>
    </source>
</reference>
<proteinExistence type="predicted"/>
<dbReference type="Proteomes" id="UP001172083">
    <property type="component" value="Unassembled WGS sequence"/>
</dbReference>
<dbReference type="RefSeq" id="WP_346760229.1">
    <property type="nucleotide sequence ID" value="NZ_JAUJEB010000005.1"/>
</dbReference>
<keyword evidence="3" id="KW-1185">Reference proteome</keyword>
<sequence>MVKITVSDKRNPIPQSLELSENIKITTWGAIKVNKADFFPSSFQIKSGEKVIYIDPVEVDGTDKADYIFLTHAHPDHLSLKDIHKIAGPETVVVCSKGVEKKLARHNFQLRKVKPGDMLDLGDLKCKAVEAYNTKPVFLWIKAHPKSSENVGYILTLSDQTVIYHAGDTDYLPTMRDIKNTDVALIPVGGDNLTMNVEEAAAMVNTLKPKMVVPMHYELKVSDDINKFKSLTAGEIQVKVLQ</sequence>
<organism evidence="2 3">
    <name type="scientific">Agaribacillus aureus</name>
    <dbReference type="NCBI Taxonomy" id="3051825"/>
    <lineage>
        <taxon>Bacteria</taxon>
        <taxon>Pseudomonadati</taxon>
        <taxon>Bacteroidota</taxon>
        <taxon>Cytophagia</taxon>
        <taxon>Cytophagales</taxon>
        <taxon>Splendidivirgaceae</taxon>
        <taxon>Agaribacillus</taxon>
    </lineage>
</organism>
<dbReference type="Gene3D" id="3.60.15.10">
    <property type="entry name" value="Ribonuclease Z/Hydroxyacylglutathione hydrolase-like"/>
    <property type="match status" value="1"/>
</dbReference>
<dbReference type="PANTHER" id="PTHR43546:SF8">
    <property type="entry name" value="METALLO-BETA-LACTAMASE DOMAIN-CONTAINING PROTEIN"/>
    <property type="match status" value="1"/>
</dbReference>
<dbReference type="InterPro" id="IPR001279">
    <property type="entry name" value="Metallo-B-lactamas"/>
</dbReference>
<dbReference type="SUPFAM" id="SSF56281">
    <property type="entry name" value="Metallo-hydrolase/oxidoreductase"/>
    <property type="match status" value="1"/>
</dbReference>
<dbReference type="PANTHER" id="PTHR43546">
    <property type="entry name" value="UPF0173 METAL-DEPENDENT HYDROLASE MJ1163-RELATED"/>
    <property type="match status" value="1"/>
</dbReference>
<accession>A0ABT8LCG2</accession>
<feature type="domain" description="Metallo-beta-lactamase" evidence="1">
    <location>
        <begin position="39"/>
        <end position="216"/>
    </location>
</feature>
<dbReference type="InterPro" id="IPR050114">
    <property type="entry name" value="UPF0173_UPF0282_UlaG_hydrolase"/>
</dbReference>
<gene>
    <name evidence="2" type="ORF">QQ020_22615</name>
</gene>
<dbReference type="SMART" id="SM00849">
    <property type="entry name" value="Lactamase_B"/>
    <property type="match status" value="1"/>
</dbReference>
<protein>
    <submittedName>
        <fullName evidence="2">MBL fold metallo-hydrolase</fullName>
    </submittedName>
</protein>
<evidence type="ECO:0000313" key="3">
    <source>
        <dbReference type="Proteomes" id="UP001172083"/>
    </source>
</evidence>
<evidence type="ECO:0000259" key="1">
    <source>
        <dbReference type="SMART" id="SM00849"/>
    </source>
</evidence>
<comment type="caution">
    <text evidence="2">The sequence shown here is derived from an EMBL/GenBank/DDBJ whole genome shotgun (WGS) entry which is preliminary data.</text>
</comment>
<name>A0ABT8LCG2_9BACT</name>
<dbReference type="InterPro" id="IPR036866">
    <property type="entry name" value="RibonucZ/Hydroxyglut_hydro"/>
</dbReference>
<evidence type="ECO:0000313" key="2">
    <source>
        <dbReference type="EMBL" id="MDN5214891.1"/>
    </source>
</evidence>
<dbReference type="Pfam" id="PF13483">
    <property type="entry name" value="Lactamase_B_3"/>
    <property type="match status" value="1"/>
</dbReference>